<dbReference type="EMBL" id="CP114040">
    <property type="protein sequence ID" value="WAS91494.1"/>
    <property type="molecule type" value="Genomic_DNA"/>
</dbReference>
<organism evidence="4 5">
    <name type="scientific">Nannocystis punicea</name>
    <dbReference type="NCBI Taxonomy" id="2995304"/>
    <lineage>
        <taxon>Bacteria</taxon>
        <taxon>Pseudomonadati</taxon>
        <taxon>Myxococcota</taxon>
        <taxon>Polyangia</taxon>
        <taxon>Nannocystales</taxon>
        <taxon>Nannocystaceae</taxon>
        <taxon>Nannocystis</taxon>
    </lineage>
</organism>
<protein>
    <submittedName>
        <fullName evidence="4">Nitroreductase family protein</fullName>
    </submittedName>
</protein>
<dbReference type="Pfam" id="PF00881">
    <property type="entry name" value="Nitroreductase"/>
    <property type="match status" value="1"/>
</dbReference>
<dbReference type="PANTHER" id="PTHR43673">
    <property type="entry name" value="NAD(P)H NITROREDUCTASE YDGI-RELATED"/>
    <property type="match status" value="1"/>
</dbReference>
<dbReference type="InterPro" id="IPR000415">
    <property type="entry name" value="Nitroreductase-like"/>
</dbReference>
<accession>A0ABY7GXF0</accession>
<evidence type="ECO:0000313" key="5">
    <source>
        <dbReference type="Proteomes" id="UP001164459"/>
    </source>
</evidence>
<sequence>MTITNPVIDCILSRSAAKYYDPAASLSDDQIRELVRIGTTAPTSFHLQNWRFIAVRTPEAKARLRPIAWNQPAITDAAVTFIIVGQLADSSVIPARLAPLVEAGIMPAKMVPEWEIPARDLYMDYPQRRRDEAIRTGTFGAAAMIYAARSLGLGSTPMIGFDAEAVHRAFGLGKEEVPVMLLSIGTERPGNWPQKPRRPVADVLDLV</sequence>
<dbReference type="InterPro" id="IPR029479">
    <property type="entry name" value="Nitroreductase"/>
</dbReference>
<name>A0ABY7GXF0_9BACT</name>
<evidence type="ECO:0000259" key="3">
    <source>
        <dbReference type="Pfam" id="PF00881"/>
    </source>
</evidence>
<evidence type="ECO:0000256" key="1">
    <source>
        <dbReference type="ARBA" id="ARBA00007118"/>
    </source>
</evidence>
<dbReference type="SUPFAM" id="SSF55469">
    <property type="entry name" value="FMN-dependent nitroreductase-like"/>
    <property type="match status" value="1"/>
</dbReference>
<evidence type="ECO:0000256" key="2">
    <source>
        <dbReference type="ARBA" id="ARBA00023002"/>
    </source>
</evidence>
<feature type="domain" description="Nitroreductase" evidence="3">
    <location>
        <begin position="11"/>
        <end position="185"/>
    </location>
</feature>
<evidence type="ECO:0000313" key="4">
    <source>
        <dbReference type="EMBL" id="WAS91494.1"/>
    </source>
</evidence>
<gene>
    <name evidence="4" type="ORF">O0S08_35370</name>
</gene>
<keyword evidence="2" id="KW-0560">Oxidoreductase</keyword>
<comment type="similarity">
    <text evidence="1">Belongs to the nitroreductase family.</text>
</comment>
<dbReference type="Gene3D" id="3.40.109.10">
    <property type="entry name" value="NADH Oxidase"/>
    <property type="match status" value="1"/>
</dbReference>
<dbReference type="Proteomes" id="UP001164459">
    <property type="component" value="Chromosome"/>
</dbReference>
<proteinExistence type="inferred from homology"/>
<reference evidence="4" key="1">
    <citation type="submission" date="2022-11" db="EMBL/GenBank/DDBJ databases">
        <title>Minimal conservation of predation-associated metabolite biosynthetic gene clusters underscores biosynthetic potential of Myxococcota including descriptions for ten novel species: Archangium lansinium sp. nov., Myxococcus landrumus sp. nov., Nannocystis bai.</title>
        <authorList>
            <person name="Ahearne A."/>
            <person name="Stevens C."/>
            <person name="Dowd S."/>
        </authorList>
    </citation>
    <scope>NUCLEOTIDE SEQUENCE</scope>
    <source>
        <strain evidence="4">Fl3</strain>
    </source>
</reference>
<keyword evidence="5" id="KW-1185">Reference proteome</keyword>